<dbReference type="Proteomes" id="UP000799291">
    <property type="component" value="Unassembled WGS sequence"/>
</dbReference>
<proteinExistence type="inferred from homology"/>
<dbReference type="Pfam" id="PF02540">
    <property type="entry name" value="NAD_synthase"/>
    <property type="match status" value="1"/>
</dbReference>
<keyword evidence="3 8" id="KW-0436">Ligase</keyword>
<dbReference type="SUPFAM" id="SSF52402">
    <property type="entry name" value="Adenine nucleotide alpha hydrolases-like"/>
    <property type="match status" value="1"/>
</dbReference>
<accession>A0A6G1JHR2</accession>
<dbReference type="PIRSF" id="PIRSF006630">
    <property type="entry name" value="NADS_GAT"/>
    <property type="match status" value="1"/>
</dbReference>
<dbReference type="GO" id="GO:0005524">
    <property type="term" value="F:ATP binding"/>
    <property type="evidence" value="ECO:0007669"/>
    <property type="project" value="UniProtKB-UniRule"/>
</dbReference>
<dbReference type="EMBL" id="MU005571">
    <property type="protein sequence ID" value="KAF2690082.1"/>
    <property type="molecule type" value="Genomic_DNA"/>
</dbReference>
<dbReference type="FunFam" id="3.60.110.10:FF:000003">
    <property type="entry name" value="Glutamine-dependent NAD(+) synthetase"/>
    <property type="match status" value="1"/>
</dbReference>
<dbReference type="InterPro" id="IPR022310">
    <property type="entry name" value="NAD/GMP_synthase"/>
</dbReference>
<evidence type="ECO:0000313" key="10">
    <source>
        <dbReference type="EMBL" id="KAF2690082.1"/>
    </source>
</evidence>
<reference evidence="10" key="1">
    <citation type="journal article" date="2020" name="Stud. Mycol.">
        <title>101 Dothideomycetes genomes: a test case for predicting lifestyles and emergence of pathogens.</title>
        <authorList>
            <person name="Haridas S."/>
            <person name="Albert R."/>
            <person name="Binder M."/>
            <person name="Bloem J."/>
            <person name="Labutti K."/>
            <person name="Salamov A."/>
            <person name="Andreopoulos B."/>
            <person name="Baker S."/>
            <person name="Barry K."/>
            <person name="Bills G."/>
            <person name="Bluhm B."/>
            <person name="Cannon C."/>
            <person name="Castanera R."/>
            <person name="Culley D."/>
            <person name="Daum C."/>
            <person name="Ezra D."/>
            <person name="Gonzalez J."/>
            <person name="Henrissat B."/>
            <person name="Kuo A."/>
            <person name="Liang C."/>
            <person name="Lipzen A."/>
            <person name="Lutzoni F."/>
            <person name="Magnuson J."/>
            <person name="Mondo S."/>
            <person name="Nolan M."/>
            <person name="Ohm R."/>
            <person name="Pangilinan J."/>
            <person name="Park H.-J."/>
            <person name="Ramirez L."/>
            <person name="Alfaro M."/>
            <person name="Sun H."/>
            <person name="Tritt A."/>
            <person name="Yoshinaga Y."/>
            <person name="Zwiers L.-H."/>
            <person name="Turgeon B."/>
            <person name="Goodwin S."/>
            <person name="Spatafora J."/>
            <person name="Crous P."/>
            <person name="Grigoriev I."/>
        </authorList>
    </citation>
    <scope>NUCLEOTIDE SEQUENCE</scope>
    <source>
        <strain evidence="10">CBS 122367</strain>
    </source>
</reference>
<dbReference type="PANTHER" id="PTHR23090:SF9">
    <property type="entry name" value="GLUTAMINE-DEPENDENT NAD(+) SYNTHETASE"/>
    <property type="match status" value="1"/>
</dbReference>
<dbReference type="GO" id="GO:0004359">
    <property type="term" value="F:glutaminase activity"/>
    <property type="evidence" value="ECO:0007669"/>
    <property type="project" value="InterPro"/>
</dbReference>
<name>A0A6G1JHR2_9PLEO</name>
<evidence type="ECO:0000256" key="4">
    <source>
        <dbReference type="ARBA" id="ARBA00022741"/>
    </source>
</evidence>
<evidence type="ECO:0000313" key="11">
    <source>
        <dbReference type="Proteomes" id="UP000799291"/>
    </source>
</evidence>
<dbReference type="NCBIfam" id="TIGR00552">
    <property type="entry name" value="nadE"/>
    <property type="match status" value="1"/>
</dbReference>
<dbReference type="FunFam" id="3.40.50.620:FF:000036">
    <property type="entry name" value="Glutamine-dependent NAD(+) synthetase"/>
    <property type="match status" value="1"/>
</dbReference>
<comment type="catalytic activity">
    <reaction evidence="7 8">
        <text>deamido-NAD(+) + L-glutamine + ATP + H2O = L-glutamate + AMP + diphosphate + NAD(+) + H(+)</text>
        <dbReference type="Rhea" id="RHEA:24384"/>
        <dbReference type="ChEBI" id="CHEBI:15377"/>
        <dbReference type="ChEBI" id="CHEBI:15378"/>
        <dbReference type="ChEBI" id="CHEBI:29985"/>
        <dbReference type="ChEBI" id="CHEBI:30616"/>
        <dbReference type="ChEBI" id="CHEBI:33019"/>
        <dbReference type="ChEBI" id="CHEBI:57540"/>
        <dbReference type="ChEBI" id="CHEBI:58359"/>
        <dbReference type="ChEBI" id="CHEBI:58437"/>
        <dbReference type="ChEBI" id="CHEBI:456215"/>
        <dbReference type="EC" id="6.3.5.1"/>
    </reaction>
</comment>
<dbReference type="InterPro" id="IPR014729">
    <property type="entry name" value="Rossmann-like_a/b/a_fold"/>
</dbReference>
<dbReference type="GO" id="GO:0003952">
    <property type="term" value="F:NAD+ synthase (glutamine-hydrolyzing) activity"/>
    <property type="evidence" value="ECO:0007669"/>
    <property type="project" value="UniProtKB-UniRule"/>
</dbReference>
<evidence type="ECO:0000256" key="7">
    <source>
        <dbReference type="ARBA" id="ARBA00052340"/>
    </source>
</evidence>
<dbReference type="EC" id="6.3.5.1" evidence="8"/>
<dbReference type="PANTHER" id="PTHR23090">
    <property type="entry name" value="NH 3 /GLUTAMINE-DEPENDENT NAD + SYNTHETASE"/>
    <property type="match status" value="1"/>
</dbReference>
<protein>
    <recommendedName>
        <fullName evidence="8">Glutamine-dependent NAD(+) synthetase</fullName>
        <ecNumber evidence="8">6.3.5.1</ecNumber>
    </recommendedName>
    <alternativeName>
        <fullName evidence="8">NAD(+) synthase [glutamine-hydrolyzing]</fullName>
    </alternativeName>
</protein>
<dbReference type="AlphaFoldDB" id="A0A6G1JHR2"/>
<feature type="domain" description="CN hydrolase" evidence="9">
    <location>
        <begin position="5"/>
        <end position="275"/>
    </location>
</feature>
<dbReference type="Gene3D" id="3.40.50.620">
    <property type="entry name" value="HUPs"/>
    <property type="match status" value="1"/>
</dbReference>
<keyword evidence="5 8" id="KW-0067">ATP-binding</keyword>
<dbReference type="CDD" id="cd00553">
    <property type="entry name" value="NAD_synthase"/>
    <property type="match status" value="1"/>
</dbReference>
<comment type="similarity">
    <text evidence="2 8">In the C-terminal section; belongs to the NAD synthetase family.</text>
</comment>
<evidence type="ECO:0000256" key="3">
    <source>
        <dbReference type="ARBA" id="ARBA00022598"/>
    </source>
</evidence>
<dbReference type="SUPFAM" id="SSF56317">
    <property type="entry name" value="Carbon-nitrogen hydrolase"/>
    <property type="match status" value="1"/>
</dbReference>
<dbReference type="HAMAP" id="MF_02090">
    <property type="entry name" value="NadE_glutamine_dep"/>
    <property type="match status" value="1"/>
</dbReference>
<dbReference type="PROSITE" id="PS50263">
    <property type="entry name" value="CN_HYDROLASE"/>
    <property type="match status" value="1"/>
</dbReference>
<keyword evidence="11" id="KW-1185">Reference proteome</keyword>
<evidence type="ECO:0000256" key="1">
    <source>
        <dbReference type="ARBA" id="ARBA00005188"/>
    </source>
</evidence>
<dbReference type="GO" id="GO:0005737">
    <property type="term" value="C:cytoplasm"/>
    <property type="evidence" value="ECO:0007669"/>
    <property type="project" value="InterPro"/>
</dbReference>
<dbReference type="InterPro" id="IPR003010">
    <property type="entry name" value="C-N_Hydrolase"/>
</dbReference>
<dbReference type="GO" id="GO:0009435">
    <property type="term" value="P:NAD+ biosynthetic process"/>
    <property type="evidence" value="ECO:0007669"/>
    <property type="project" value="UniProtKB-UniRule"/>
</dbReference>
<dbReference type="UniPathway" id="UPA00253">
    <property type="reaction ID" value="UER00334"/>
</dbReference>
<dbReference type="Pfam" id="PF00795">
    <property type="entry name" value="CN_hydrolase"/>
    <property type="match status" value="1"/>
</dbReference>
<dbReference type="InterPro" id="IPR036526">
    <property type="entry name" value="C-N_Hydrolase_sf"/>
</dbReference>
<dbReference type="CDD" id="cd07570">
    <property type="entry name" value="GAT_Gln-NAD-synth"/>
    <property type="match status" value="1"/>
</dbReference>
<keyword evidence="6 8" id="KW-0520">NAD</keyword>
<evidence type="ECO:0000256" key="8">
    <source>
        <dbReference type="PIRNR" id="PIRNR006630"/>
    </source>
</evidence>
<evidence type="ECO:0000256" key="5">
    <source>
        <dbReference type="ARBA" id="ARBA00022840"/>
    </source>
</evidence>
<keyword evidence="4 8" id="KW-0547">Nucleotide-binding</keyword>
<sequence length="706" mass="79441">MGRLVTLATTNLNQWALDWEGNLNRIKESISIAKSKGARLRVGPELEVTGYGCLDHFLELDLYDHALDSLLAILVDRSLDDIIIDVGMPFMHRGNRYNCRCIILNGNIKLIRPKLYLANDGNYREMRYFIPWKGPRHVEEFKLPPKLAEIQGSRFVPIGDAILEFNDTSMGIETCEELFTSNAPHIQQALAGAEIFSNASASHHELRKLDKRLSLILEACKKAGGVYIYANQSGCDGDRLYYDGSSLITVNGSIVAQSSQFSLVDVEVATAVVDLDDVASHRFAPSRGQQVNKCADYPRVRVEHDLLDAIDNMLVSSPLLSPRIHRPEEEISLGPAAWLWDYLRRSKQAGFLIPLSGGIDSCSTATLVFSMCRMVISALKAGNEQVKADVQRIASYGEDGWLPATPQDLCNRVLHTVYLGMSEQSSQETRSRAKRLAEAIGAYHQEVDIDDVYQAQKQLLTKATGYEPKFAVQGGTDASNLALQNIQARIRMVTSYYFAQLMCSVRSRPGGGGLLVLGSGNVDECLRGYLTKYDCSSADLNPIGSISKLDLKRFIAFAEEEFALPVLHEFLDATPTAELEPRSDDYVQTDEDQMGMSYAELSVFGRLRKAQKLGPFGMFERLLHEWRDQYSPREIADKVKRFHHFYAINRHKMTTMTPAYHAEEYSPDDNRYDLRPFLYPAFYSSYSFKKIDEKVALLEKRAKRDK</sequence>
<dbReference type="Gene3D" id="3.60.110.10">
    <property type="entry name" value="Carbon-nitrogen hydrolase"/>
    <property type="match status" value="1"/>
</dbReference>
<dbReference type="InterPro" id="IPR014445">
    <property type="entry name" value="Gln-dep_NAD_synthase"/>
</dbReference>
<evidence type="ECO:0000256" key="2">
    <source>
        <dbReference type="ARBA" id="ARBA00007145"/>
    </source>
</evidence>
<evidence type="ECO:0000256" key="6">
    <source>
        <dbReference type="ARBA" id="ARBA00023027"/>
    </source>
</evidence>
<organism evidence="10 11">
    <name type="scientific">Lentithecium fluviatile CBS 122367</name>
    <dbReference type="NCBI Taxonomy" id="1168545"/>
    <lineage>
        <taxon>Eukaryota</taxon>
        <taxon>Fungi</taxon>
        <taxon>Dikarya</taxon>
        <taxon>Ascomycota</taxon>
        <taxon>Pezizomycotina</taxon>
        <taxon>Dothideomycetes</taxon>
        <taxon>Pleosporomycetidae</taxon>
        <taxon>Pleosporales</taxon>
        <taxon>Massarineae</taxon>
        <taxon>Lentitheciaceae</taxon>
        <taxon>Lentithecium</taxon>
    </lineage>
</organism>
<evidence type="ECO:0000259" key="9">
    <source>
        <dbReference type="PROSITE" id="PS50263"/>
    </source>
</evidence>
<gene>
    <name evidence="10" type="ORF">K458DRAFT_412912</name>
</gene>
<comment type="pathway">
    <text evidence="1 8">Cofactor biosynthesis; NAD(+) biosynthesis; NAD(+) from deamido-NAD(+) (L-Gln route): step 1/1.</text>
</comment>
<dbReference type="InterPro" id="IPR003694">
    <property type="entry name" value="NAD_synthase"/>
</dbReference>
<dbReference type="OrthoDB" id="2020662at2759"/>